<keyword evidence="3" id="KW-1185">Reference proteome</keyword>
<sequence length="242" mass="26069">MAQDQEDIDIAGGPSSDGDAPSPVVGGNDAAGSPTDNTCRGTAAVFEAIRMQGWSAIALPRELHVGVFAFVNPVWCLKPPLPSPLSGAVLQYHTELVIDCRSTQERTFWQRMTSQTAYELGKQMINLKCLIHRYPRTPDGAEGLPAGGNYFSPRWCRGTVIGLVEGHVQGRRAARVKEGPGTTMAEGSLKSLTFESVVIPHSGRHEMNQLNITNSEPFQVAVAPSHPINLPALTEDGKCKPI</sequence>
<dbReference type="InParanoid" id="A0A0G4EWT3"/>
<dbReference type="AlphaFoldDB" id="A0A0G4EWT3"/>
<evidence type="ECO:0000313" key="3">
    <source>
        <dbReference type="Proteomes" id="UP000041254"/>
    </source>
</evidence>
<dbReference type="EMBL" id="CDMY01000341">
    <property type="protein sequence ID" value="CEM03442.1"/>
    <property type="molecule type" value="Genomic_DNA"/>
</dbReference>
<gene>
    <name evidence="2" type="ORF">Vbra_13907</name>
</gene>
<protein>
    <submittedName>
        <fullName evidence="2">Uncharacterized protein</fullName>
    </submittedName>
</protein>
<evidence type="ECO:0000256" key="1">
    <source>
        <dbReference type="SAM" id="MobiDB-lite"/>
    </source>
</evidence>
<feature type="region of interest" description="Disordered" evidence="1">
    <location>
        <begin position="1"/>
        <end position="37"/>
    </location>
</feature>
<accession>A0A0G4EWT3</accession>
<proteinExistence type="predicted"/>
<reference evidence="2 3" key="1">
    <citation type="submission" date="2014-11" db="EMBL/GenBank/DDBJ databases">
        <authorList>
            <person name="Zhu J."/>
            <person name="Qi W."/>
            <person name="Song R."/>
        </authorList>
    </citation>
    <scope>NUCLEOTIDE SEQUENCE [LARGE SCALE GENOMIC DNA]</scope>
</reference>
<dbReference type="VEuPathDB" id="CryptoDB:Vbra_13907"/>
<dbReference type="PhylomeDB" id="A0A0G4EWT3"/>
<name>A0A0G4EWT3_VITBC</name>
<evidence type="ECO:0000313" key="2">
    <source>
        <dbReference type="EMBL" id="CEM03442.1"/>
    </source>
</evidence>
<organism evidence="2 3">
    <name type="scientific">Vitrella brassicaformis (strain CCMP3155)</name>
    <dbReference type="NCBI Taxonomy" id="1169540"/>
    <lineage>
        <taxon>Eukaryota</taxon>
        <taxon>Sar</taxon>
        <taxon>Alveolata</taxon>
        <taxon>Colpodellida</taxon>
        <taxon>Vitrellaceae</taxon>
        <taxon>Vitrella</taxon>
    </lineage>
</organism>
<dbReference type="Proteomes" id="UP000041254">
    <property type="component" value="Unassembled WGS sequence"/>
</dbReference>